<keyword evidence="4 7" id="KW-0808">Transferase</keyword>
<evidence type="ECO:0000313" key="9">
    <source>
        <dbReference type="EMBL" id="MBB4084334.1"/>
    </source>
</evidence>
<sequence>MTAHARRLRKAVLPVAGLGTRVLPGTKTTPKELLNVVDRPILSYIVEEAREAGIEHIVFVTGRSKGAIEDYFDHQIELEAQLLAKGKIEILEMMNAELASAGEMSFTRQMQPKGLGHAVWCARDIIGDEPFAVILPDVIVDGQPGALKQLADVYAELGGNVIGVESVPESETHKYGIVDPDGREGDRIRMKGMIEKPPRGEAPSNLSISGRYILQPEIFDILETQERGAGGEIQLTDGMARLMRDQRFTAVEYAGVTHDCGDKIGLLRANVALALKRPDLGEAARAAITALL</sequence>
<dbReference type="InterPro" id="IPR005771">
    <property type="entry name" value="GalU_uridylyltTrfase_bac/arc"/>
</dbReference>
<feature type="domain" description="Nucleotidyl transferase" evidence="8">
    <location>
        <begin position="11"/>
        <end position="270"/>
    </location>
</feature>
<dbReference type="GO" id="GO:0006011">
    <property type="term" value="P:UDP-alpha-D-glucose metabolic process"/>
    <property type="evidence" value="ECO:0007669"/>
    <property type="project" value="InterPro"/>
</dbReference>
<dbReference type="GO" id="GO:0003983">
    <property type="term" value="F:UTP:glucose-1-phosphate uridylyltransferase activity"/>
    <property type="evidence" value="ECO:0007669"/>
    <property type="project" value="UniProtKB-EC"/>
</dbReference>
<gene>
    <name evidence="9" type="ORF">GGR12_003222</name>
</gene>
<dbReference type="EC" id="2.7.7.9" evidence="2 7"/>
<dbReference type="Pfam" id="PF00483">
    <property type="entry name" value="NTP_transferase"/>
    <property type="match status" value="1"/>
</dbReference>
<evidence type="ECO:0000256" key="7">
    <source>
        <dbReference type="RuleBase" id="RU361259"/>
    </source>
</evidence>
<dbReference type="PANTHER" id="PTHR43197:SF1">
    <property type="entry name" value="UTP--GLUCOSE-1-PHOSPHATE URIDYLYLTRANSFERASE"/>
    <property type="match status" value="1"/>
</dbReference>
<evidence type="ECO:0000256" key="2">
    <source>
        <dbReference type="ARBA" id="ARBA00012415"/>
    </source>
</evidence>
<comment type="catalytic activity">
    <reaction evidence="6 7">
        <text>alpha-D-glucose 1-phosphate + UTP + H(+) = UDP-alpha-D-glucose + diphosphate</text>
        <dbReference type="Rhea" id="RHEA:19889"/>
        <dbReference type="ChEBI" id="CHEBI:15378"/>
        <dbReference type="ChEBI" id="CHEBI:33019"/>
        <dbReference type="ChEBI" id="CHEBI:46398"/>
        <dbReference type="ChEBI" id="CHEBI:58601"/>
        <dbReference type="ChEBI" id="CHEBI:58885"/>
        <dbReference type="EC" id="2.7.7.9"/>
    </reaction>
</comment>
<evidence type="ECO:0000256" key="1">
    <source>
        <dbReference type="ARBA" id="ARBA00006890"/>
    </source>
</evidence>
<dbReference type="EMBL" id="JACIDM010000003">
    <property type="protein sequence ID" value="MBB4084334.1"/>
    <property type="molecule type" value="Genomic_DNA"/>
</dbReference>
<evidence type="ECO:0000256" key="3">
    <source>
        <dbReference type="ARBA" id="ARBA00019048"/>
    </source>
</evidence>
<dbReference type="AlphaFoldDB" id="A0A7W6NR50"/>
<evidence type="ECO:0000256" key="5">
    <source>
        <dbReference type="ARBA" id="ARBA00022695"/>
    </source>
</evidence>
<dbReference type="PANTHER" id="PTHR43197">
    <property type="entry name" value="UTP--GLUCOSE-1-PHOSPHATE URIDYLYLTRANSFERASE"/>
    <property type="match status" value="1"/>
</dbReference>
<evidence type="ECO:0000256" key="6">
    <source>
        <dbReference type="ARBA" id="ARBA00048128"/>
    </source>
</evidence>
<evidence type="ECO:0000313" key="10">
    <source>
        <dbReference type="Proteomes" id="UP000529946"/>
    </source>
</evidence>
<dbReference type="RefSeq" id="WP_183205655.1">
    <property type="nucleotide sequence ID" value="NZ_BAAAER010000003.1"/>
</dbReference>
<comment type="caution">
    <text evidence="9">The sequence shown here is derived from an EMBL/GenBank/DDBJ whole genome shotgun (WGS) entry which is preliminary data.</text>
</comment>
<protein>
    <recommendedName>
        <fullName evidence="3 7">UTP--glucose-1-phosphate uridylyltransferase</fullName>
        <ecNumber evidence="2 7">2.7.7.9</ecNumber>
    </recommendedName>
    <alternativeName>
        <fullName evidence="7">UDP-glucose pyrophosphorylase</fullName>
    </alternativeName>
</protein>
<keyword evidence="10" id="KW-1185">Reference proteome</keyword>
<evidence type="ECO:0000256" key="4">
    <source>
        <dbReference type="ARBA" id="ARBA00022679"/>
    </source>
</evidence>
<dbReference type="CDD" id="cd02541">
    <property type="entry name" value="UGPase_prokaryotic"/>
    <property type="match status" value="1"/>
</dbReference>
<dbReference type="NCBIfam" id="TIGR01099">
    <property type="entry name" value="galU"/>
    <property type="match status" value="1"/>
</dbReference>
<comment type="similarity">
    <text evidence="1 7">Belongs to the UDPGP type 2 family.</text>
</comment>
<dbReference type="InterPro" id="IPR005835">
    <property type="entry name" value="NTP_transferase_dom"/>
</dbReference>
<keyword evidence="5 7" id="KW-0548">Nucleotidyltransferase</keyword>
<dbReference type="SUPFAM" id="SSF53448">
    <property type="entry name" value="Nucleotide-diphospho-sugar transferases"/>
    <property type="match status" value="1"/>
</dbReference>
<proteinExistence type="inferred from homology"/>
<organism evidence="9 10">
    <name type="scientific">Brevundimonas lenta</name>
    <dbReference type="NCBI Taxonomy" id="424796"/>
    <lineage>
        <taxon>Bacteria</taxon>
        <taxon>Pseudomonadati</taxon>
        <taxon>Pseudomonadota</taxon>
        <taxon>Alphaproteobacteria</taxon>
        <taxon>Caulobacterales</taxon>
        <taxon>Caulobacteraceae</taxon>
        <taxon>Brevundimonas</taxon>
    </lineage>
</organism>
<reference evidence="9 10" key="1">
    <citation type="submission" date="2020-08" db="EMBL/GenBank/DDBJ databases">
        <title>Genomic Encyclopedia of Type Strains, Phase IV (KMG-IV): sequencing the most valuable type-strain genomes for metagenomic binning, comparative biology and taxonomic classification.</title>
        <authorList>
            <person name="Goeker M."/>
        </authorList>
    </citation>
    <scope>NUCLEOTIDE SEQUENCE [LARGE SCALE GENOMIC DNA]</scope>
    <source>
        <strain evidence="9 10">DSM 23960</strain>
    </source>
</reference>
<evidence type="ECO:0000259" key="8">
    <source>
        <dbReference type="Pfam" id="PF00483"/>
    </source>
</evidence>
<dbReference type="Proteomes" id="UP000529946">
    <property type="component" value="Unassembled WGS sequence"/>
</dbReference>
<dbReference type="InterPro" id="IPR029044">
    <property type="entry name" value="Nucleotide-diphossugar_trans"/>
</dbReference>
<accession>A0A7W6NR50</accession>
<name>A0A7W6NR50_9CAUL</name>
<dbReference type="Gene3D" id="3.90.550.10">
    <property type="entry name" value="Spore Coat Polysaccharide Biosynthesis Protein SpsA, Chain A"/>
    <property type="match status" value="1"/>
</dbReference>